<feature type="compositionally biased region" description="Polar residues" evidence="1">
    <location>
        <begin position="165"/>
        <end position="179"/>
    </location>
</feature>
<keyword evidence="2" id="KW-1133">Transmembrane helix</keyword>
<reference evidence="3" key="1">
    <citation type="journal article" date="2021" name="New Phytol.">
        <title>Evolutionary innovations through gain and loss of genes in the ectomycorrhizal Boletales.</title>
        <authorList>
            <person name="Wu G."/>
            <person name="Miyauchi S."/>
            <person name="Morin E."/>
            <person name="Kuo A."/>
            <person name="Drula E."/>
            <person name="Varga T."/>
            <person name="Kohler A."/>
            <person name="Feng B."/>
            <person name="Cao Y."/>
            <person name="Lipzen A."/>
            <person name="Daum C."/>
            <person name="Hundley H."/>
            <person name="Pangilinan J."/>
            <person name="Johnson J."/>
            <person name="Barry K."/>
            <person name="LaButti K."/>
            <person name="Ng V."/>
            <person name="Ahrendt S."/>
            <person name="Min B."/>
            <person name="Choi I.G."/>
            <person name="Park H."/>
            <person name="Plett J.M."/>
            <person name="Magnuson J."/>
            <person name="Spatafora J.W."/>
            <person name="Nagy L.G."/>
            <person name="Henrissat B."/>
            <person name="Grigoriev I.V."/>
            <person name="Yang Z.L."/>
            <person name="Xu J."/>
            <person name="Martin F.M."/>
        </authorList>
    </citation>
    <scope>NUCLEOTIDE SEQUENCE</scope>
    <source>
        <strain evidence="3">KKN 215</strain>
    </source>
</reference>
<dbReference type="Proteomes" id="UP000813824">
    <property type="component" value="Unassembled WGS sequence"/>
</dbReference>
<dbReference type="InterPro" id="IPR011990">
    <property type="entry name" value="TPR-like_helical_dom_sf"/>
</dbReference>
<proteinExistence type="predicted"/>
<feature type="region of interest" description="Disordered" evidence="1">
    <location>
        <begin position="152"/>
        <end position="179"/>
    </location>
</feature>
<feature type="transmembrane region" description="Helical" evidence="2">
    <location>
        <begin position="269"/>
        <end position="291"/>
    </location>
</feature>
<accession>A0A8K0UX19</accession>
<dbReference type="GO" id="GO:0005829">
    <property type="term" value="C:cytosol"/>
    <property type="evidence" value="ECO:0007669"/>
    <property type="project" value="TreeGrafter"/>
</dbReference>
<dbReference type="GO" id="GO:0005634">
    <property type="term" value="C:nucleus"/>
    <property type="evidence" value="ECO:0007669"/>
    <property type="project" value="TreeGrafter"/>
</dbReference>
<gene>
    <name evidence="3" type="ORF">BXZ70DRAFT_263370</name>
</gene>
<evidence type="ECO:0000313" key="3">
    <source>
        <dbReference type="EMBL" id="KAH8106957.1"/>
    </source>
</evidence>
<sequence>MSLEDTTANLKKASDGFDQLFANDLEKAHEIFKSENSPFHMIGVGICAFLEAALGMEAGVVAEAAKSLAEAENAVKAQLKTSKYAKSNTRFPAGTEYELLHSDAVILHGITHALSESYMGYAQCLYAMNSAHSKFTKLYKTVYPNGLDNYATPSSSTPSSRPASIHSQIPSTNPTTTVQAKPKSSGLFSRFGSSLSVPSPPVESAGKVAPDGPLEELIMSGAAFGYGMFNLVFSLLPAGIRGVVGFLGFKHDRKLALRALAVSAAQKDVHSVFAGLTLMTYYGVVLLLSGYQADEQHILKQYKAIVDNIDERYPTGSLWILNRAKILRMSGDTPGAIDVLQAGLQPDRPHTFAQADSLLIFELAWTLLSQRRYLEAADTFLRMTEVNSWSHATYYFIAAGCHISLKNYEKAQTLFDAIPDLLDKKKIGGKDLPTEVFIKKRLRFYQDKQKRLTGSTDNWAHCICISPAEELSIFWNTHARISKEVAQEHIAEFAVFTPAIQVSSPLIPKETIESTPGKIDLDTPDEIVVRALLLGVLHRTVGEFGASRAFLLEAKKTTVAVNTWVAGVATFELAVLELKETEAKIGSDLLVLDEEKKIAWRNVIKSANEKLNEALSLAPQSVDLSSRLDMRVAMLRDEIGLKKEAIDGVV</sequence>
<dbReference type="GO" id="GO:0005741">
    <property type="term" value="C:mitochondrial outer membrane"/>
    <property type="evidence" value="ECO:0007669"/>
    <property type="project" value="TreeGrafter"/>
</dbReference>
<feature type="compositionally biased region" description="Low complexity" evidence="1">
    <location>
        <begin position="152"/>
        <end position="164"/>
    </location>
</feature>
<protein>
    <submittedName>
        <fullName evidence="3">Outer membrane protein Iml2/Tetratricopeptide repeat protein 39</fullName>
    </submittedName>
</protein>
<dbReference type="SUPFAM" id="SSF48452">
    <property type="entry name" value="TPR-like"/>
    <property type="match status" value="1"/>
</dbReference>
<dbReference type="InterPro" id="IPR019412">
    <property type="entry name" value="IML2/TPR_39"/>
</dbReference>
<evidence type="ECO:0000313" key="4">
    <source>
        <dbReference type="Proteomes" id="UP000813824"/>
    </source>
</evidence>
<dbReference type="PANTHER" id="PTHR31859">
    <property type="entry name" value="TETRATRICOPEPTIDE REPEAT PROTEIN 39 FAMILY MEMBER"/>
    <property type="match status" value="1"/>
</dbReference>
<dbReference type="OrthoDB" id="2154985at2759"/>
<keyword evidence="2" id="KW-0812">Transmembrane</keyword>
<evidence type="ECO:0000256" key="1">
    <source>
        <dbReference type="SAM" id="MobiDB-lite"/>
    </source>
</evidence>
<organism evidence="3 4">
    <name type="scientific">Cristinia sonorae</name>
    <dbReference type="NCBI Taxonomy" id="1940300"/>
    <lineage>
        <taxon>Eukaryota</taxon>
        <taxon>Fungi</taxon>
        <taxon>Dikarya</taxon>
        <taxon>Basidiomycota</taxon>
        <taxon>Agaricomycotina</taxon>
        <taxon>Agaricomycetes</taxon>
        <taxon>Agaricomycetidae</taxon>
        <taxon>Agaricales</taxon>
        <taxon>Pleurotineae</taxon>
        <taxon>Stephanosporaceae</taxon>
        <taxon>Cristinia</taxon>
    </lineage>
</organism>
<keyword evidence="4" id="KW-1185">Reference proteome</keyword>
<dbReference type="AlphaFoldDB" id="A0A8K0UX19"/>
<feature type="transmembrane region" description="Helical" evidence="2">
    <location>
        <begin position="223"/>
        <end position="249"/>
    </location>
</feature>
<keyword evidence="2" id="KW-0472">Membrane</keyword>
<dbReference type="PANTHER" id="PTHR31859:SF1">
    <property type="entry name" value="TETRATRICOPEPTIDE REPEAT PROTEIN 39C"/>
    <property type="match status" value="1"/>
</dbReference>
<dbReference type="Gene3D" id="1.25.40.10">
    <property type="entry name" value="Tetratricopeptide repeat domain"/>
    <property type="match status" value="1"/>
</dbReference>
<evidence type="ECO:0000256" key="2">
    <source>
        <dbReference type="SAM" id="Phobius"/>
    </source>
</evidence>
<dbReference type="Pfam" id="PF10300">
    <property type="entry name" value="Iml2-TPR_39"/>
    <property type="match status" value="1"/>
</dbReference>
<comment type="caution">
    <text evidence="3">The sequence shown here is derived from an EMBL/GenBank/DDBJ whole genome shotgun (WGS) entry which is preliminary data.</text>
</comment>
<name>A0A8K0UX19_9AGAR</name>
<dbReference type="EMBL" id="JAEVFJ010000002">
    <property type="protein sequence ID" value="KAH8106957.1"/>
    <property type="molecule type" value="Genomic_DNA"/>
</dbReference>